<accession>A0A518D4V8</accession>
<dbReference type="GO" id="GO:0005886">
    <property type="term" value="C:plasma membrane"/>
    <property type="evidence" value="ECO:0007669"/>
    <property type="project" value="UniProtKB-SubCell"/>
</dbReference>
<keyword evidence="9" id="KW-1185">Reference proteome</keyword>
<dbReference type="InterPro" id="IPR051449">
    <property type="entry name" value="ABC-2_transporter_component"/>
</dbReference>
<dbReference type="PANTHER" id="PTHR30294">
    <property type="entry name" value="MEMBRANE COMPONENT OF ABC TRANSPORTER YHHJ-RELATED"/>
    <property type="match status" value="1"/>
</dbReference>
<feature type="transmembrane region" description="Helical" evidence="6">
    <location>
        <begin position="308"/>
        <end position="330"/>
    </location>
</feature>
<dbReference type="PANTHER" id="PTHR30294:SF38">
    <property type="entry name" value="TRANSPORT PERMEASE PROTEIN"/>
    <property type="match status" value="1"/>
</dbReference>
<reference evidence="8 9" key="1">
    <citation type="submission" date="2019-02" db="EMBL/GenBank/DDBJ databases">
        <title>Deep-cultivation of Planctomycetes and their phenomic and genomic characterization uncovers novel biology.</title>
        <authorList>
            <person name="Wiegand S."/>
            <person name="Jogler M."/>
            <person name="Boedeker C."/>
            <person name="Pinto D."/>
            <person name="Vollmers J."/>
            <person name="Rivas-Marin E."/>
            <person name="Kohn T."/>
            <person name="Peeters S.H."/>
            <person name="Heuer A."/>
            <person name="Rast P."/>
            <person name="Oberbeckmann S."/>
            <person name="Bunk B."/>
            <person name="Jeske O."/>
            <person name="Meyerdierks A."/>
            <person name="Storesund J.E."/>
            <person name="Kallscheuer N."/>
            <person name="Luecker S."/>
            <person name="Lage O.M."/>
            <person name="Pohl T."/>
            <person name="Merkel B.J."/>
            <person name="Hornburger P."/>
            <person name="Mueller R.-W."/>
            <person name="Bruemmer F."/>
            <person name="Labrenz M."/>
            <person name="Spormann A.M."/>
            <person name="Op den Camp H."/>
            <person name="Overmann J."/>
            <person name="Amann R."/>
            <person name="Jetten M.S.M."/>
            <person name="Mascher T."/>
            <person name="Medema M.H."/>
            <person name="Devos D.P."/>
            <person name="Kaster A.-K."/>
            <person name="Ovreas L."/>
            <person name="Rohde M."/>
            <person name="Galperin M.Y."/>
            <person name="Jogler C."/>
        </authorList>
    </citation>
    <scope>NUCLEOTIDE SEQUENCE [LARGE SCALE GENOMIC DNA]</scope>
    <source>
        <strain evidence="8 9">Pla163</strain>
    </source>
</reference>
<evidence type="ECO:0000256" key="4">
    <source>
        <dbReference type="ARBA" id="ARBA00022989"/>
    </source>
</evidence>
<feature type="transmembrane region" description="Helical" evidence="6">
    <location>
        <begin position="228"/>
        <end position="250"/>
    </location>
</feature>
<keyword evidence="2" id="KW-1003">Cell membrane</keyword>
<gene>
    <name evidence="8" type="ORF">Pla163_36540</name>
</gene>
<feature type="transmembrane region" description="Helical" evidence="6">
    <location>
        <begin position="342"/>
        <end position="362"/>
    </location>
</feature>
<comment type="subcellular location">
    <subcellularLocation>
        <location evidence="1">Cell membrane</location>
        <topology evidence="1">Multi-pass membrane protein</topology>
    </subcellularLocation>
</comment>
<protein>
    <submittedName>
        <fullName evidence="8">ABC-2 family transporter protein</fullName>
    </submittedName>
</protein>
<evidence type="ECO:0000256" key="1">
    <source>
        <dbReference type="ARBA" id="ARBA00004651"/>
    </source>
</evidence>
<dbReference type="GO" id="GO:0140359">
    <property type="term" value="F:ABC-type transporter activity"/>
    <property type="evidence" value="ECO:0007669"/>
    <property type="project" value="InterPro"/>
</dbReference>
<evidence type="ECO:0000256" key="5">
    <source>
        <dbReference type="ARBA" id="ARBA00023136"/>
    </source>
</evidence>
<feature type="domain" description="ABC-2 type transporter transmembrane" evidence="7">
    <location>
        <begin position="20"/>
        <end position="421"/>
    </location>
</feature>
<dbReference type="AlphaFoldDB" id="A0A518D4V8"/>
<dbReference type="OrthoDB" id="3078158at2"/>
<feature type="transmembrane region" description="Helical" evidence="6">
    <location>
        <begin position="399"/>
        <end position="421"/>
    </location>
</feature>
<keyword evidence="3 6" id="KW-0812">Transmembrane</keyword>
<name>A0A518D4V8_9BACT</name>
<keyword evidence="4 6" id="KW-1133">Transmembrane helix</keyword>
<keyword evidence="5 6" id="KW-0472">Membrane</keyword>
<evidence type="ECO:0000256" key="2">
    <source>
        <dbReference type="ARBA" id="ARBA00022475"/>
    </source>
</evidence>
<evidence type="ECO:0000313" key="9">
    <source>
        <dbReference type="Proteomes" id="UP000319342"/>
    </source>
</evidence>
<evidence type="ECO:0000256" key="6">
    <source>
        <dbReference type="SAM" id="Phobius"/>
    </source>
</evidence>
<sequence length="431" mass="44682">MILRTLVRADWRLLVRDRGALFLTFVLPLVFFTIFALIFGGTAGSGGGDLKPLRVVAIDEDASGLSAKLLDGLFEAAALDRLDGVETVDAAVVLVREGDADAAVVVPAGFEDAFGDFGSTPPAVRLVFDAANPMARFTIDGLLQAASFQAAPLVLMESGFDALEQFGGGATAEQRAALDALSALIEGERDGGADTGAAAGGMGALIAIDATAATERDDGESGPSIVDYYAAAIGVMFLLFSMTGAAGALLEEEERGTLERLLMSGVGIGPVLLGHWLFFALLGFAQLALMFVFAWLVFGLDLLNAQVLVGVSVVGLVTAAAASAFALFLAAACRTRAQLSGLSTVVILVMSAVGGSMVPRFIMPAIMNTLSSFTFNGWALDGFLAVLWQRDPDGSMADLLGSVALPVGVLVGATGLLLVLARRLARRWETV</sequence>
<evidence type="ECO:0000259" key="7">
    <source>
        <dbReference type="Pfam" id="PF12698"/>
    </source>
</evidence>
<evidence type="ECO:0000313" key="8">
    <source>
        <dbReference type="EMBL" id="QDU86503.1"/>
    </source>
</evidence>
<organism evidence="8 9">
    <name type="scientific">Rohdeia mirabilis</name>
    <dbReference type="NCBI Taxonomy" id="2528008"/>
    <lineage>
        <taxon>Bacteria</taxon>
        <taxon>Pseudomonadati</taxon>
        <taxon>Planctomycetota</taxon>
        <taxon>Planctomycetia</taxon>
        <taxon>Planctomycetia incertae sedis</taxon>
        <taxon>Rohdeia</taxon>
    </lineage>
</organism>
<evidence type="ECO:0000256" key="3">
    <source>
        <dbReference type="ARBA" id="ARBA00022692"/>
    </source>
</evidence>
<dbReference type="RefSeq" id="WP_145191864.1">
    <property type="nucleotide sequence ID" value="NZ_CP036290.1"/>
</dbReference>
<dbReference type="EMBL" id="CP036290">
    <property type="protein sequence ID" value="QDU86503.1"/>
    <property type="molecule type" value="Genomic_DNA"/>
</dbReference>
<feature type="transmembrane region" description="Helical" evidence="6">
    <location>
        <begin position="20"/>
        <end position="43"/>
    </location>
</feature>
<proteinExistence type="predicted"/>
<feature type="transmembrane region" description="Helical" evidence="6">
    <location>
        <begin position="271"/>
        <end position="296"/>
    </location>
</feature>
<dbReference type="Proteomes" id="UP000319342">
    <property type="component" value="Chromosome"/>
</dbReference>
<dbReference type="Pfam" id="PF12698">
    <property type="entry name" value="ABC2_membrane_3"/>
    <property type="match status" value="1"/>
</dbReference>
<dbReference type="InterPro" id="IPR013525">
    <property type="entry name" value="ABC2_TM"/>
</dbReference>